<evidence type="ECO:0000313" key="3">
    <source>
        <dbReference type="Proteomes" id="UP001634394"/>
    </source>
</evidence>
<sequence length="476" mass="50614">MCAKDGWGNRKSDASYSGHVRITAWYLNNSKFMATAAHYSYDLSRDDPRTHLFTVPQIDKDMDLISVQAKSKSGPNMGFYFNAAGAAMVDNVNAWVGGFVYAYTDSSILIWHQIDWCIVLVPHYFGGDRVPECTRDADIVVRVWNGTHHITTYTPTTSTSSPNASVSTGFTNATTLTSSPNASVSTSFTNVTTTTSSPNASVSTGFTNATTLTSSPNASVSTGFTNAITSAAMSTSGVTNAITAGLVSSQATTGGVVSQTTTFGVVLSQTTTARLVSSPATTVGVVSSQPTTAGVVSSQPTTVGDILSNTTTTGQLSSKTITAGDQSSPYPTKTELSVQTTTPGMISFAGSFANSIASNYSATPATFTLTMPTPVSGRCYCRSACDKLFILADNKTLTDFFKSLLLEMTVLKNETSKHRRSHVSAEDKRRSSQMIGYTGITVILSTFGMIFLLDLATLWQKLTMQHSRATCSRKHP</sequence>
<keyword evidence="1" id="KW-0812">Transmembrane</keyword>
<organism evidence="2 3">
    <name type="scientific">Sinanodonta woodiana</name>
    <name type="common">Chinese pond mussel</name>
    <name type="synonym">Anodonta woodiana</name>
    <dbReference type="NCBI Taxonomy" id="1069815"/>
    <lineage>
        <taxon>Eukaryota</taxon>
        <taxon>Metazoa</taxon>
        <taxon>Spiralia</taxon>
        <taxon>Lophotrochozoa</taxon>
        <taxon>Mollusca</taxon>
        <taxon>Bivalvia</taxon>
        <taxon>Autobranchia</taxon>
        <taxon>Heteroconchia</taxon>
        <taxon>Palaeoheterodonta</taxon>
        <taxon>Unionida</taxon>
        <taxon>Unionoidea</taxon>
        <taxon>Unionidae</taxon>
        <taxon>Unioninae</taxon>
        <taxon>Sinanodonta</taxon>
    </lineage>
</organism>
<gene>
    <name evidence="2" type="ORF">ACJMK2_024231</name>
</gene>
<keyword evidence="1" id="KW-1133">Transmembrane helix</keyword>
<feature type="transmembrane region" description="Helical" evidence="1">
    <location>
        <begin position="434"/>
        <end position="459"/>
    </location>
</feature>
<reference evidence="2 3" key="1">
    <citation type="submission" date="2024-11" db="EMBL/GenBank/DDBJ databases">
        <title>Chromosome-level genome assembly of the freshwater bivalve Anodonta woodiana.</title>
        <authorList>
            <person name="Chen X."/>
        </authorList>
    </citation>
    <scope>NUCLEOTIDE SEQUENCE [LARGE SCALE GENOMIC DNA]</scope>
    <source>
        <strain evidence="2">MN2024</strain>
        <tissue evidence="2">Gills</tissue>
    </source>
</reference>
<keyword evidence="1" id="KW-0472">Membrane</keyword>
<evidence type="ECO:0000313" key="2">
    <source>
        <dbReference type="EMBL" id="KAL3832599.1"/>
    </source>
</evidence>
<dbReference type="EMBL" id="JBJQND010000019">
    <property type="protein sequence ID" value="KAL3832599.1"/>
    <property type="molecule type" value="Genomic_DNA"/>
</dbReference>
<accession>A0ABD3T6S2</accession>
<dbReference type="AlphaFoldDB" id="A0ABD3T6S2"/>
<proteinExistence type="predicted"/>
<dbReference type="Proteomes" id="UP001634394">
    <property type="component" value="Unassembled WGS sequence"/>
</dbReference>
<keyword evidence="3" id="KW-1185">Reference proteome</keyword>
<evidence type="ECO:0000256" key="1">
    <source>
        <dbReference type="SAM" id="Phobius"/>
    </source>
</evidence>
<protein>
    <submittedName>
        <fullName evidence="2">Uncharacterized protein</fullName>
    </submittedName>
</protein>
<name>A0ABD3T6S2_SINWO</name>
<comment type="caution">
    <text evidence="2">The sequence shown here is derived from an EMBL/GenBank/DDBJ whole genome shotgun (WGS) entry which is preliminary data.</text>
</comment>